<dbReference type="Proteomes" id="UP000663918">
    <property type="component" value="Chromosome"/>
</dbReference>
<accession>A0A975C3C6</accession>
<gene>
    <name evidence="1" type="ORF">IFJ75_16510</name>
</gene>
<evidence type="ECO:0000313" key="2">
    <source>
        <dbReference type="Proteomes" id="UP000663918"/>
    </source>
</evidence>
<proteinExistence type="predicted"/>
<dbReference type="RefSeq" id="WP_207869554.1">
    <property type="nucleotide sequence ID" value="NZ_CP062222.1"/>
</dbReference>
<name>A0A975C3C6_9CAUL</name>
<organism evidence="1 2">
    <name type="scientific">Brevundimonas goettingensis</name>
    <dbReference type="NCBI Taxonomy" id="2774190"/>
    <lineage>
        <taxon>Bacteria</taxon>
        <taxon>Pseudomonadati</taxon>
        <taxon>Pseudomonadota</taxon>
        <taxon>Alphaproteobacteria</taxon>
        <taxon>Caulobacterales</taxon>
        <taxon>Caulobacteraceae</taxon>
        <taxon>Brevundimonas</taxon>
    </lineage>
</organism>
<protein>
    <submittedName>
        <fullName evidence="1">Uncharacterized protein</fullName>
    </submittedName>
</protein>
<dbReference type="EMBL" id="CP062222">
    <property type="protein sequence ID" value="QTC90817.1"/>
    <property type="molecule type" value="Genomic_DNA"/>
</dbReference>
<sequence>MIHDSVPWKSRLIGDADLIERWAAKPSRSERRSFLIEQKVFLAAYAMRKLDDATKLSTSTLSAPMRVQRFAPVRSGYSEVNSHRFDKFFDLSTATPVDMPNRRLVNLLIHSLVFVEVIGEAETFDAFMVTSDYEQAKGLIQVELADFTGLMRSVADDYPSLIRRTRDKTTGQWRTWAGHEDPSFGET</sequence>
<dbReference type="AlphaFoldDB" id="A0A975C3C6"/>
<dbReference type="KEGG" id="bgoe:IFJ75_16510"/>
<keyword evidence="2" id="KW-1185">Reference proteome</keyword>
<evidence type="ECO:0000313" key="1">
    <source>
        <dbReference type="EMBL" id="QTC90817.1"/>
    </source>
</evidence>
<reference evidence="1" key="1">
    <citation type="submission" date="2020-09" db="EMBL/GenBank/DDBJ databases">
        <title>Brevundimonas sp. LVF2 isolated from a puddle in Goettingen, Germany.</title>
        <authorList>
            <person name="Friedrich I."/>
            <person name="Klassen A."/>
            <person name="Hannes N."/>
            <person name="Schneider D."/>
            <person name="Hertel R."/>
            <person name="Daniel R."/>
        </authorList>
    </citation>
    <scope>NUCLEOTIDE SEQUENCE</scope>
    <source>
        <strain evidence="1">LVF2</strain>
    </source>
</reference>